<sequence length="433" mass="47233">MRIMMVTGSLGGPSKPCGGAELHVLSLMQALSKRRHGIALLTGRSPNVPIQPPGVEAIFSTKTAFPILLTKLFQFDPVVYLSTLRIFRAWPPDIVHLHSFFNLSFAPIAAANRLRIPVLATLHTYWPVCLRQQLCYNEDGSCRQRYASEICAPCLARGLRDKMGVRLPVPFVNLVLRRAWRARRHLLQGVARFIAPSSTLARSLRESGFPTDRIVVIPHGLPQNNFALRPREPRFGQPGPHLLYVGRLVAGKGVQYLLEAIPQIRRAFPDLIITIAGDGPYRPALEQLCTSLGLMRITRFIGFRPRSHLAKLYAETDVIVIPSLSEVFSYVVLEAAAAGTPIVATTVGGIPEIVANGAVLVPPGDAAALAGGILAVLSDPTAAAARARLSQNRSLECFKFETMVDRAEAVYAELLNDGCFPIAPYPAVLAQPH</sequence>
<dbReference type="Pfam" id="PF13439">
    <property type="entry name" value="Glyco_transf_4"/>
    <property type="match status" value="1"/>
</dbReference>
<dbReference type="PANTHER" id="PTHR45947">
    <property type="entry name" value="SULFOQUINOVOSYL TRANSFERASE SQD2"/>
    <property type="match status" value="1"/>
</dbReference>
<dbReference type="PANTHER" id="PTHR45947:SF3">
    <property type="entry name" value="SULFOQUINOVOSYL TRANSFERASE SQD2"/>
    <property type="match status" value="1"/>
</dbReference>
<evidence type="ECO:0000259" key="2">
    <source>
        <dbReference type="Pfam" id="PF13439"/>
    </source>
</evidence>
<proteinExistence type="predicted"/>
<dbReference type="CDD" id="cd03801">
    <property type="entry name" value="GT4_PimA-like"/>
    <property type="match status" value="1"/>
</dbReference>
<dbReference type="CAZy" id="GT4">
    <property type="family name" value="Glycosyltransferase Family 4"/>
</dbReference>
<gene>
    <name evidence="3" type="ORF">DAMO_1068</name>
</gene>
<dbReference type="SUPFAM" id="SSF53756">
    <property type="entry name" value="UDP-Glycosyltransferase/glycogen phosphorylase"/>
    <property type="match status" value="1"/>
</dbReference>
<protein>
    <submittedName>
        <fullName evidence="3">Uncharacterized protein</fullName>
    </submittedName>
</protein>
<name>D5MN28_METO1</name>
<dbReference type="KEGG" id="mox:DAMO_1068"/>
<dbReference type="Pfam" id="PF00534">
    <property type="entry name" value="Glycos_transf_1"/>
    <property type="match status" value="1"/>
</dbReference>
<organism evidence="3 4">
    <name type="scientific">Methylomirabilis oxygeniifera</name>
    <dbReference type="NCBI Taxonomy" id="671143"/>
    <lineage>
        <taxon>Bacteria</taxon>
        <taxon>Candidatus Methylomirabilota</taxon>
        <taxon>Candidatus Methylomirabilia</taxon>
        <taxon>Candidatus Methylomirabilales</taxon>
        <taxon>Candidatus Methylomirabilaceae</taxon>
        <taxon>Candidatus Methylomirabilis</taxon>
    </lineage>
</organism>
<dbReference type="Gene3D" id="3.40.50.2000">
    <property type="entry name" value="Glycogen Phosphorylase B"/>
    <property type="match status" value="3"/>
</dbReference>
<dbReference type="eggNOG" id="COG0438">
    <property type="taxonomic scope" value="Bacteria"/>
</dbReference>
<dbReference type="STRING" id="671143.DAMO_1068"/>
<dbReference type="AlphaFoldDB" id="D5MN28"/>
<feature type="domain" description="Glycosyltransferase subfamily 4-like N-terminal" evidence="2">
    <location>
        <begin position="18"/>
        <end position="221"/>
    </location>
</feature>
<dbReference type="EMBL" id="FP565575">
    <property type="protein sequence ID" value="CBE68128.1"/>
    <property type="molecule type" value="Genomic_DNA"/>
</dbReference>
<accession>D5MN28</accession>
<dbReference type="HOGENOM" id="CLU_009583_2_5_0"/>
<reference evidence="3 4" key="1">
    <citation type="journal article" date="2010" name="Nature">
        <title>Nitrite-driven anaerobic methane oxidation by oxygenic bacteria.</title>
        <authorList>
            <person name="Ettwig K.F."/>
            <person name="Butler M.K."/>
            <person name="Le Paslier D."/>
            <person name="Pelletier E."/>
            <person name="Mangenot S."/>
            <person name="Kuypers M.M.M."/>
            <person name="Schreiber F."/>
            <person name="Dutilh B.E."/>
            <person name="Zedelius J."/>
            <person name="de Beer D."/>
            <person name="Gloerich J."/>
            <person name="Wessels H.J.C.T."/>
            <person name="van Allen T."/>
            <person name="Luesken F."/>
            <person name="Wu M."/>
            <person name="van de Pas-Schoonen K.T."/>
            <person name="Op den Camp H.J.M."/>
            <person name="Janssen-Megens E.M."/>
            <person name="Francoijs K-J."/>
            <person name="Stunnenberg H."/>
            <person name="Weissenbach J."/>
            <person name="Jetten M.S.M."/>
            <person name="Strous M."/>
        </authorList>
    </citation>
    <scope>NUCLEOTIDE SEQUENCE [LARGE SCALE GENOMIC DNA]</scope>
</reference>
<evidence type="ECO:0000259" key="1">
    <source>
        <dbReference type="Pfam" id="PF00534"/>
    </source>
</evidence>
<dbReference type="InterPro" id="IPR050194">
    <property type="entry name" value="Glycosyltransferase_grp1"/>
</dbReference>
<dbReference type="InterPro" id="IPR001296">
    <property type="entry name" value="Glyco_trans_1"/>
</dbReference>
<evidence type="ECO:0000313" key="4">
    <source>
        <dbReference type="Proteomes" id="UP000006898"/>
    </source>
</evidence>
<evidence type="ECO:0000313" key="3">
    <source>
        <dbReference type="EMBL" id="CBE68128.1"/>
    </source>
</evidence>
<dbReference type="GO" id="GO:0016757">
    <property type="term" value="F:glycosyltransferase activity"/>
    <property type="evidence" value="ECO:0007669"/>
    <property type="project" value="InterPro"/>
</dbReference>
<dbReference type="Proteomes" id="UP000006898">
    <property type="component" value="Chromosome"/>
</dbReference>
<feature type="domain" description="Glycosyl transferase family 1" evidence="1">
    <location>
        <begin position="239"/>
        <end position="392"/>
    </location>
</feature>
<dbReference type="InterPro" id="IPR028098">
    <property type="entry name" value="Glyco_trans_4-like_N"/>
</dbReference>